<evidence type="ECO:0000256" key="1">
    <source>
        <dbReference type="SAM" id="Coils"/>
    </source>
</evidence>
<name>A0A846HG21_9CYAN</name>
<dbReference type="InterPro" id="IPR036412">
    <property type="entry name" value="HAD-like_sf"/>
</dbReference>
<dbReference type="AlphaFoldDB" id="A0A846HG21"/>
<accession>A0A846HG21</accession>
<comment type="caution">
    <text evidence="2">The sequence shown here is derived from an EMBL/GenBank/DDBJ whole genome shotgun (WGS) entry which is preliminary data.</text>
</comment>
<proteinExistence type="predicted"/>
<dbReference type="SUPFAM" id="SSF56784">
    <property type="entry name" value="HAD-like"/>
    <property type="match status" value="1"/>
</dbReference>
<keyword evidence="3" id="KW-1185">Reference proteome</keyword>
<sequence length="663" mass="74716">MTKIASFDVFDTVLTRAFGSPQSGAILLGKKVHDLSLSQYTPEAFARARIDAEVRAFRNAGGIDSKVNLHQIYAELANALGLNEKQRDELMNLELELEAKLIRPVPLAKELVQAARDRHQRIIFLSDMYIGTEFIQKQLTHHGLYLDGDRCYVSCDYAKSKASGELFREMVHCEGVTPNLVSHCGDNLWSDVRSAKRIGLKVTPFLNAKLNRYEEILDSYSWTTEGLSSAMAGASRLARLTVSASSSKQEAQRDVTAGVIAPLLVGFILWVLGRAQKLGLKRLYFVSRDGQLLLEIARRLVKKLNFNCELCYLYGSRYAWLLASITNVDEEQLSEIFRSSGNVDSVVSVKTVLSRLYINPEAIKLELISIGITEKDWLRALSADESQRLEQLLIKEKNIHNFILQQAEQKRLLMMKYLKQEGMLDSTKFGFVDVGAGGSSHYFLSSVLSACQEKLPISLYPYLGEGVLENQFIRPETYFFDMEANLGFCEDYRLLLAIMEMVCVANHGSVIGYKEVGERVEAVLKNADNEPVINWGYPIVRETICCFTENLLLDSSLVNPWVDVRAATIEALKTFGSNPSFAEAKAWGNFPMEVGLEHESFVPCLARSYTWKDLIQPFLPGNKAIWRQIYWWHEGALALTPPLLRTALKISINFEQSLNTAFH</sequence>
<dbReference type="Proteomes" id="UP000031549">
    <property type="component" value="Unassembled WGS sequence"/>
</dbReference>
<protein>
    <recommendedName>
        <fullName evidence="4">HAD-like protein</fullName>
    </recommendedName>
</protein>
<evidence type="ECO:0000313" key="3">
    <source>
        <dbReference type="Proteomes" id="UP000031549"/>
    </source>
</evidence>
<dbReference type="Gene3D" id="1.10.150.400">
    <property type="match status" value="1"/>
</dbReference>
<dbReference type="RefSeq" id="WP_039753126.1">
    <property type="nucleotide sequence ID" value="NZ_JTCM02000074.1"/>
</dbReference>
<feature type="coiled-coil region" evidence="1">
    <location>
        <begin position="76"/>
        <end position="103"/>
    </location>
</feature>
<evidence type="ECO:0000313" key="2">
    <source>
        <dbReference type="EMBL" id="NEU75590.1"/>
    </source>
</evidence>
<dbReference type="Gene3D" id="3.40.50.1000">
    <property type="entry name" value="HAD superfamily/HAD-like"/>
    <property type="match status" value="1"/>
</dbReference>
<evidence type="ECO:0008006" key="4">
    <source>
        <dbReference type="Google" id="ProtNLM"/>
    </source>
</evidence>
<dbReference type="EMBL" id="JTCM02000074">
    <property type="protein sequence ID" value="NEU75590.1"/>
    <property type="molecule type" value="Genomic_DNA"/>
</dbReference>
<gene>
    <name evidence="2" type="ORF">PI95_024285</name>
</gene>
<organism evidence="2 3">
    <name type="scientific">Hassallia byssoidea VB512170</name>
    <dbReference type="NCBI Taxonomy" id="1304833"/>
    <lineage>
        <taxon>Bacteria</taxon>
        <taxon>Bacillati</taxon>
        <taxon>Cyanobacteriota</taxon>
        <taxon>Cyanophyceae</taxon>
        <taxon>Nostocales</taxon>
        <taxon>Tolypothrichaceae</taxon>
        <taxon>Hassallia</taxon>
    </lineage>
</organism>
<keyword evidence="1" id="KW-0175">Coiled coil</keyword>
<reference evidence="2 3" key="1">
    <citation type="journal article" date="2015" name="Genome Announc.">
        <title>Draft Genome Sequence of Cyanobacterium Hassallia byssoidea Strain VB512170, Isolated from Monuments in India.</title>
        <authorList>
            <person name="Singh D."/>
            <person name="Chandrababunaidu M.M."/>
            <person name="Panda A."/>
            <person name="Sen D."/>
            <person name="Bhattacharyya S."/>
            <person name="Adhikary S.P."/>
            <person name="Tripathy S."/>
        </authorList>
    </citation>
    <scope>NUCLEOTIDE SEQUENCE [LARGE SCALE GENOMIC DNA]</scope>
    <source>
        <strain evidence="2 3">VB512170</strain>
    </source>
</reference>
<dbReference type="InterPro" id="IPR023214">
    <property type="entry name" value="HAD_sf"/>
</dbReference>